<dbReference type="PANTHER" id="PTHR10947">
    <property type="entry name" value="PHENYLALANYL-TRNA SYNTHETASE BETA CHAIN AND LEUCINE-RICH REPEAT-CONTAINING PROTEIN 47"/>
    <property type="match status" value="1"/>
</dbReference>
<dbReference type="Gene3D" id="3.50.40.10">
    <property type="entry name" value="Phenylalanyl-trna Synthetase, Chain B, domain 3"/>
    <property type="match status" value="1"/>
</dbReference>
<dbReference type="SUPFAM" id="SSF55681">
    <property type="entry name" value="Class II aaRS and biotin synthetases"/>
    <property type="match status" value="1"/>
</dbReference>
<dbReference type="InterPro" id="IPR005121">
    <property type="entry name" value="Fdx_antiC-bd"/>
</dbReference>
<evidence type="ECO:0000256" key="7">
    <source>
        <dbReference type="ARBA" id="ARBA00022723"/>
    </source>
</evidence>
<dbReference type="Gene3D" id="2.40.50.140">
    <property type="entry name" value="Nucleic acid-binding proteins"/>
    <property type="match status" value="1"/>
</dbReference>
<keyword evidence="9 15" id="KW-0067">ATP-binding</keyword>
<dbReference type="CDD" id="cd02796">
    <property type="entry name" value="tRNA_bind_bactPheRS"/>
    <property type="match status" value="1"/>
</dbReference>
<evidence type="ECO:0000256" key="11">
    <source>
        <dbReference type="ARBA" id="ARBA00022884"/>
    </source>
</evidence>
<dbReference type="EMBL" id="CP008985">
    <property type="protein sequence ID" value="AIN47385.1"/>
    <property type="molecule type" value="Genomic_DNA"/>
</dbReference>
<dbReference type="Pfam" id="PF03147">
    <property type="entry name" value="FDX-ACB"/>
    <property type="match status" value="1"/>
</dbReference>
<dbReference type="GO" id="GO:0006432">
    <property type="term" value="P:phenylalanyl-tRNA aminoacylation"/>
    <property type="evidence" value="ECO:0007669"/>
    <property type="project" value="UniProtKB-UniRule"/>
</dbReference>
<dbReference type="OrthoDB" id="9805455at2"/>
<dbReference type="PANTHER" id="PTHR10947:SF0">
    <property type="entry name" value="PHENYLALANINE--TRNA LIGASE BETA SUBUNIT"/>
    <property type="match status" value="1"/>
</dbReference>
<keyword evidence="6 15" id="KW-0436">Ligase</keyword>
<feature type="domain" description="B5" evidence="19">
    <location>
        <begin position="392"/>
        <end position="467"/>
    </location>
</feature>
<dbReference type="SUPFAM" id="SSF50249">
    <property type="entry name" value="Nucleic acid-binding proteins"/>
    <property type="match status" value="1"/>
</dbReference>
<feature type="binding site" evidence="15">
    <location>
        <position position="445"/>
    </location>
    <ligand>
        <name>Mg(2+)</name>
        <dbReference type="ChEBI" id="CHEBI:18420"/>
        <note>shared with alpha subunit</note>
    </ligand>
</feature>
<dbReference type="SMART" id="SM00896">
    <property type="entry name" value="FDX-ACB"/>
    <property type="match status" value="1"/>
</dbReference>
<comment type="subcellular location">
    <subcellularLocation>
        <location evidence="1 15">Cytoplasm</location>
    </subcellularLocation>
</comment>
<evidence type="ECO:0000259" key="18">
    <source>
        <dbReference type="PROSITE" id="PS51447"/>
    </source>
</evidence>
<dbReference type="InterPro" id="IPR002547">
    <property type="entry name" value="tRNA-bd_dom"/>
</dbReference>
<keyword evidence="7 15" id="KW-0479">Metal-binding</keyword>
<dbReference type="SMART" id="SM00874">
    <property type="entry name" value="B5"/>
    <property type="match status" value="1"/>
</dbReference>
<evidence type="ECO:0000256" key="12">
    <source>
        <dbReference type="ARBA" id="ARBA00022917"/>
    </source>
</evidence>
<evidence type="ECO:0000256" key="4">
    <source>
        <dbReference type="ARBA" id="ARBA00022490"/>
    </source>
</evidence>
<name>A0A088MYF8_9GAMM</name>
<evidence type="ECO:0000256" key="2">
    <source>
        <dbReference type="ARBA" id="ARBA00008653"/>
    </source>
</evidence>
<dbReference type="GO" id="GO:0000049">
    <property type="term" value="F:tRNA binding"/>
    <property type="evidence" value="ECO:0007669"/>
    <property type="project" value="UniProtKB-UniRule"/>
</dbReference>
<evidence type="ECO:0000259" key="19">
    <source>
        <dbReference type="PROSITE" id="PS51483"/>
    </source>
</evidence>
<dbReference type="HAMAP" id="MF_00283">
    <property type="entry name" value="Phe_tRNA_synth_beta1"/>
    <property type="match status" value="1"/>
</dbReference>
<organism evidence="20 21">
    <name type="scientific">Candidatus Palibaumannia cicadellinicola</name>
    <dbReference type="NCBI Taxonomy" id="186490"/>
    <lineage>
        <taxon>Bacteria</taxon>
        <taxon>Pseudomonadati</taxon>
        <taxon>Pseudomonadota</taxon>
        <taxon>Gammaproteobacteria</taxon>
        <taxon>Candidatus Palibaumannia</taxon>
    </lineage>
</organism>
<dbReference type="InterPro" id="IPR004532">
    <property type="entry name" value="Phe-tRNA-ligase_IIc_bsu_bact"/>
</dbReference>
<keyword evidence="11 16" id="KW-0694">RNA-binding</keyword>
<feature type="domain" description="TRNA-binding" evidence="17">
    <location>
        <begin position="39"/>
        <end position="139"/>
    </location>
</feature>
<dbReference type="InterPro" id="IPR033714">
    <property type="entry name" value="tRNA_bind_bactPheRS"/>
</dbReference>
<dbReference type="InterPro" id="IPR045864">
    <property type="entry name" value="aa-tRNA-synth_II/BPL/LPL"/>
</dbReference>
<keyword evidence="5 16" id="KW-0820">tRNA-binding</keyword>
<evidence type="ECO:0000256" key="15">
    <source>
        <dbReference type="HAMAP-Rule" id="MF_00283"/>
    </source>
</evidence>
<comment type="caution">
    <text evidence="15">Lacks conserved residue(s) required for the propagation of feature annotation.</text>
</comment>
<evidence type="ECO:0000256" key="13">
    <source>
        <dbReference type="ARBA" id="ARBA00023146"/>
    </source>
</evidence>
<keyword evidence="13 15" id="KW-0030">Aminoacyl-tRNA synthetase</keyword>
<dbReference type="Pfam" id="PF01588">
    <property type="entry name" value="tRNA_bind"/>
    <property type="match status" value="1"/>
</dbReference>
<keyword evidence="10 15" id="KW-0460">Magnesium</keyword>
<comment type="cofactor">
    <cofactor evidence="15">
        <name>Mg(2+)</name>
        <dbReference type="ChEBI" id="CHEBI:18420"/>
    </cofactor>
    <text evidence="15">Binds 2 magnesium ions per tetramer.</text>
</comment>
<comment type="subunit">
    <text evidence="3 15">Tetramer of two alpha and two beta subunits.</text>
</comment>
<dbReference type="InterPro" id="IPR005147">
    <property type="entry name" value="tRNA_synthase_B5-dom"/>
</dbReference>
<dbReference type="AlphaFoldDB" id="A0A088MYF8"/>
<dbReference type="Pfam" id="PF17759">
    <property type="entry name" value="tRNA_synthFbeta"/>
    <property type="match status" value="1"/>
</dbReference>
<feature type="domain" description="FDX-ACB" evidence="18">
    <location>
        <begin position="696"/>
        <end position="789"/>
    </location>
</feature>
<dbReference type="InterPro" id="IPR012340">
    <property type="entry name" value="NA-bd_OB-fold"/>
</dbReference>
<keyword evidence="12 15" id="KW-0648">Protein biosynthesis</keyword>
<dbReference type="FunFam" id="3.30.930.10:FF:000022">
    <property type="entry name" value="Phenylalanine--tRNA ligase beta subunit"/>
    <property type="match status" value="1"/>
</dbReference>
<reference evidence="20 21" key="1">
    <citation type="journal article" date="2014" name="MBio">
        <title>Differential genome evolution between companion symbionts in an insect-bacterial symbiosis.</title>
        <authorList>
            <person name="Bennett G.M."/>
            <person name="McCutcheon J.P."/>
            <person name="MacDonald B.R."/>
            <person name="Romanovicz D."/>
            <person name="Moran N.A."/>
        </authorList>
    </citation>
    <scope>NUCLEOTIDE SEQUENCE [LARGE SCALE GENOMIC DNA]</scope>
    <source>
        <strain evidence="20 21">BGSS</strain>
    </source>
</reference>
<dbReference type="FunFam" id="3.50.40.10:FF:000001">
    <property type="entry name" value="Phenylalanine--tRNA ligase beta subunit"/>
    <property type="match status" value="1"/>
</dbReference>
<gene>
    <name evidence="15" type="primary">pheT</name>
    <name evidence="20" type="ORF">IM45_1033</name>
</gene>
<evidence type="ECO:0000256" key="8">
    <source>
        <dbReference type="ARBA" id="ARBA00022741"/>
    </source>
</evidence>
<dbReference type="FunFam" id="3.30.56.10:FF:000002">
    <property type="entry name" value="Phenylalanine--tRNA ligase beta subunit"/>
    <property type="match status" value="1"/>
</dbReference>
<dbReference type="NCBIfam" id="TIGR00472">
    <property type="entry name" value="pheT_bact"/>
    <property type="match status" value="1"/>
</dbReference>
<dbReference type="PROSITE" id="PS51447">
    <property type="entry name" value="FDX_ACB"/>
    <property type="match status" value="1"/>
</dbReference>
<evidence type="ECO:0000256" key="1">
    <source>
        <dbReference type="ARBA" id="ARBA00004496"/>
    </source>
</evidence>
<evidence type="ECO:0000256" key="14">
    <source>
        <dbReference type="ARBA" id="ARBA00049255"/>
    </source>
</evidence>
<dbReference type="SMART" id="SM00873">
    <property type="entry name" value="B3_4"/>
    <property type="match status" value="1"/>
</dbReference>
<evidence type="ECO:0000256" key="5">
    <source>
        <dbReference type="ARBA" id="ARBA00022555"/>
    </source>
</evidence>
<dbReference type="InterPro" id="IPR041616">
    <property type="entry name" value="PheRS_beta_core"/>
</dbReference>
<comment type="similarity">
    <text evidence="2 15">Belongs to the phenylalanyl-tRNA synthetase beta subunit family. Type 1 subfamily.</text>
</comment>
<dbReference type="SUPFAM" id="SSF54991">
    <property type="entry name" value="Anticodon-binding domain of PheRS"/>
    <property type="match status" value="1"/>
</dbReference>
<evidence type="ECO:0000256" key="10">
    <source>
        <dbReference type="ARBA" id="ARBA00022842"/>
    </source>
</evidence>
<evidence type="ECO:0000256" key="16">
    <source>
        <dbReference type="PROSITE-ProRule" id="PRU00209"/>
    </source>
</evidence>
<dbReference type="GO" id="GO:0000287">
    <property type="term" value="F:magnesium ion binding"/>
    <property type="evidence" value="ECO:0007669"/>
    <property type="project" value="UniProtKB-UniRule"/>
</dbReference>
<dbReference type="CDD" id="cd00769">
    <property type="entry name" value="PheRS_beta_core"/>
    <property type="match status" value="1"/>
</dbReference>
<accession>A0A088MYF8</accession>
<dbReference type="Proteomes" id="UP000067325">
    <property type="component" value="Chromosome"/>
</dbReference>
<evidence type="ECO:0000256" key="3">
    <source>
        <dbReference type="ARBA" id="ARBA00011209"/>
    </source>
</evidence>
<dbReference type="RefSeq" id="WP_038498920.1">
    <property type="nucleotide sequence ID" value="NZ_CP008985.1"/>
</dbReference>
<evidence type="ECO:0000313" key="21">
    <source>
        <dbReference type="Proteomes" id="UP000067325"/>
    </source>
</evidence>
<dbReference type="InterPro" id="IPR045060">
    <property type="entry name" value="Phe-tRNA-ligase_IIc_bsu"/>
</dbReference>
<protein>
    <recommendedName>
        <fullName evidence="15">Phenylalanine--tRNA ligase beta subunit</fullName>
        <ecNumber evidence="15">6.1.1.20</ecNumber>
    </recommendedName>
    <alternativeName>
        <fullName evidence="15">Phenylalanyl-tRNA synthetase beta subunit</fullName>
        <shortName evidence="15">PheRS</shortName>
    </alternativeName>
</protein>
<dbReference type="KEGG" id="bcib:IM45_1033"/>
<keyword evidence="8 15" id="KW-0547">Nucleotide-binding</keyword>
<dbReference type="EC" id="6.1.1.20" evidence="15"/>
<dbReference type="InterPro" id="IPR009061">
    <property type="entry name" value="DNA-bd_dom_put_sf"/>
</dbReference>
<dbReference type="InterPro" id="IPR005146">
    <property type="entry name" value="B3/B4_tRNA-bd"/>
</dbReference>
<dbReference type="eggNOG" id="COG0072">
    <property type="taxonomic scope" value="Bacteria"/>
</dbReference>
<proteinExistence type="inferred from homology"/>
<dbReference type="Gene3D" id="3.30.56.10">
    <property type="match status" value="2"/>
</dbReference>
<dbReference type="Pfam" id="PF03484">
    <property type="entry name" value="B5"/>
    <property type="match status" value="1"/>
</dbReference>
<dbReference type="SUPFAM" id="SSF56037">
    <property type="entry name" value="PheT/TilS domain"/>
    <property type="match status" value="1"/>
</dbReference>
<dbReference type="Gene3D" id="3.30.930.10">
    <property type="entry name" value="Bira Bifunctional Protein, Domain 2"/>
    <property type="match status" value="1"/>
</dbReference>
<evidence type="ECO:0000256" key="9">
    <source>
        <dbReference type="ARBA" id="ARBA00022840"/>
    </source>
</evidence>
<dbReference type="Pfam" id="PF03483">
    <property type="entry name" value="B3_4"/>
    <property type="match status" value="1"/>
</dbReference>
<dbReference type="Gene3D" id="3.30.70.380">
    <property type="entry name" value="Ferrodoxin-fold anticodon-binding domain"/>
    <property type="match status" value="1"/>
</dbReference>
<evidence type="ECO:0000259" key="17">
    <source>
        <dbReference type="PROSITE" id="PS50886"/>
    </source>
</evidence>
<dbReference type="PROSITE" id="PS51483">
    <property type="entry name" value="B5"/>
    <property type="match status" value="1"/>
</dbReference>
<sequence length="790" mass="88993">MKLSELWLREWVNPTLDSNALVEQMTMFGLEVKSIEVVTREFTNVVIGRIVTCCHHPHDDKLWITKVDIKGPALLNIVCSAPNCRNDLRVAVDIVSTVLHDKHSQGKLCSYSELGITGIHQHIGIIELPIDAPIGCNLCDYLQLNDQIIDISVTPNRADCLGILGIAREVALINKLPLQQVLSKPVKPVITNRLPIYIDDTVACPRYLGRVVQNINASIITPLWIKEKLRRSSISLVNVVVDITNYILLEFGQPMHAFDMNSIHGGIIVRLAEQGEKLILLNGREVTLTSDTLIISDYSKILAIAGILGGMHSSISLTSRDIFLECAFFTPLAIIGRARRYSLHTEASLRYERGVDPELPHRVIERATELLLEICGGQPGPIINVTNFATLPKSTTVNLRRTKLFSLIGHIIPDKEIHDILVRIGCTINDTAYGWQILTPSWRFDLEIEENLIKEVVRIYGYHNIPNVPIRSDLLITDFMTYDKETVLPLERVKTLLVDRGYHEIITYSFINPKIQELLFPGQNMLLLPKPISPEMSAMRLSLLPGILSTILYNKNRQQENIRFFESGLCFIPDKTADQGIRQDLLLAGAITGLRFDEHWDLVPQPVDFYDVKGDIEAILQLTGKLVNFEFQAQTNTILHPGQSAAIYLHGEIIGWVGVIHPTLEEKLNLNLRTLVFEILWEKITERKVAKATSLSPFPTTCRDINIVVAENIRAIDIINQCKLIINNNLYSIKLLSVYKGIGISKDFKSLAIRFVLQNNRSTLKEKEIAAIISKCIAVLKQRFQASLRD</sequence>
<keyword evidence="4 15" id="KW-0963">Cytoplasm</keyword>
<dbReference type="SUPFAM" id="SSF46955">
    <property type="entry name" value="Putative DNA-binding domain"/>
    <property type="match status" value="1"/>
</dbReference>
<evidence type="ECO:0000313" key="20">
    <source>
        <dbReference type="EMBL" id="AIN47385.1"/>
    </source>
</evidence>
<comment type="catalytic activity">
    <reaction evidence="14 15">
        <text>tRNA(Phe) + L-phenylalanine + ATP = L-phenylalanyl-tRNA(Phe) + AMP + diphosphate + H(+)</text>
        <dbReference type="Rhea" id="RHEA:19413"/>
        <dbReference type="Rhea" id="RHEA-COMP:9668"/>
        <dbReference type="Rhea" id="RHEA-COMP:9699"/>
        <dbReference type="ChEBI" id="CHEBI:15378"/>
        <dbReference type="ChEBI" id="CHEBI:30616"/>
        <dbReference type="ChEBI" id="CHEBI:33019"/>
        <dbReference type="ChEBI" id="CHEBI:58095"/>
        <dbReference type="ChEBI" id="CHEBI:78442"/>
        <dbReference type="ChEBI" id="CHEBI:78531"/>
        <dbReference type="ChEBI" id="CHEBI:456215"/>
        <dbReference type="EC" id="6.1.1.20"/>
    </reaction>
</comment>
<dbReference type="InterPro" id="IPR036690">
    <property type="entry name" value="Fdx_antiC-bd_sf"/>
</dbReference>
<dbReference type="PROSITE" id="PS50886">
    <property type="entry name" value="TRBD"/>
    <property type="match status" value="1"/>
</dbReference>
<dbReference type="GO" id="GO:0004826">
    <property type="term" value="F:phenylalanine-tRNA ligase activity"/>
    <property type="evidence" value="ECO:0007669"/>
    <property type="project" value="UniProtKB-UniRule"/>
</dbReference>
<dbReference type="GO" id="GO:0005524">
    <property type="term" value="F:ATP binding"/>
    <property type="evidence" value="ECO:0007669"/>
    <property type="project" value="UniProtKB-UniRule"/>
</dbReference>
<feature type="binding site" evidence="15">
    <location>
        <position position="455"/>
    </location>
    <ligand>
        <name>Mg(2+)</name>
        <dbReference type="ChEBI" id="CHEBI:18420"/>
        <note>shared with alpha subunit</note>
    </ligand>
</feature>
<dbReference type="GO" id="GO:0009328">
    <property type="term" value="C:phenylalanine-tRNA ligase complex"/>
    <property type="evidence" value="ECO:0007669"/>
    <property type="project" value="TreeGrafter"/>
</dbReference>
<evidence type="ECO:0000256" key="6">
    <source>
        <dbReference type="ARBA" id="ARBA00022598"/>
    </source>
</evidence>
<dbReference type="InterPro" id="IPR020825">
    <property type="entry name" value="Phe-tRNA_synthase-like_B3/B4"/>
</dbReference>